<dbReference type="AlphaFoldDB" id="A0A1H5PG80"/>
<dbReference type="RefSeq" id="WP_074713738.1">
    <property type="nucleotide sequence ID" value="NZ_FNTV01000002.1"/>
</dbReference>
<protein>
    <submittedName>
        <fullName evidence="1">Uncharacterized protein</fullName>
    </submittedName>
</protein>
<reference evidence="1 2" key="1">
    <citation type="submission" date="2016-10" db="EMBL/GenBank/DDBJ databases">
        <authorList>
            <person name="de Groot N.N."/>
        </authorList>
    </citation>
    <scope>NUCLEOTIDE SEQUENCE [LARGE SCALE GENOMIC DNA]</scope>
    <source>
        <strain evidence="1 2">DSM 22274</strain>
    </source>
</reference>
<gene>
    <name evidence="1" type="ORF">SAMN04489740_4273</name>
</gene>
<dbReference type="EMBL" id="FNTV01000002">
    <property type="protein sequence ID" value="SEF12674.1"/>
    <property type="molecule type" value="Genomic_DNA"/>
</dbReference>
<evidence type="ECO:0000313" key="2">
    <source>
        <dbReference type="Proteomes" id="UP000182725"/>
    </source>
</evidence>
<organism evidence="1 2">
    <name type="scientific">Arthrobacter alpinus</name>
    <dbReference type="NCBI Taxonomy" id="656366"/>
    <lineage>
        <taxon>Bacteria</taxon>
        <taxon>Bacillati</taxon>
        <taxon>Actinomycetota</taxon>
        <taxon>Actinomycetes</taxon>
        <taxon>Micrococcales</taxon>
        <taxon>Micrococcaceae</taxon>
        <taxon>Arthrobacter</taxon>
    </lineage>
</organism>
<proteinExistence type="predicted"/>
<name>A0A1H5PG80_9MICC</name>
<sequence length="109" mass="12133">MRDIPYAGPSDTNDFDRLSPDEMAKAMYEYQLLGECFETVTDEDMMGRGWAIDNPLILVEGHADNLRRAQRELAAAVALARNQGEPWAAIADALDVTESDARSAYDLRP</sequence>
<dbReference type="Proteomes" id="UP000182725">
    <property type="component" value="Unassembled WGS sequence"/>
</dbReference>
<evidence type="ECO:0000313" key="1">
    <source>
        <dbReference type="EMBL" id="SEF12674.1"/>
    </source>
</evidence>
<accession>A0A1H5PG80</accession>